<dbReference type="InterPro" id="IPR001753">
    <property type="entry name" value="Enoyl-CoA_hydra/iso"/>
</dbReference>
<evidence type="ECO:0000256" key="1">
    <source>
        <dbReference type="ARBA" id="ARBA00007005"/>
    </source>
</evidence>
<dbReference type="Gene3D" id="1.10.1040.50">
    <property type="match status" value="1"/>
</dbReference>
<dbReference type="CDD" id="cd06558">
    <property type="entry name" value="crotonase-like"/>
    <property type="match status" value="1"/>
</dbReference>
<dbReference type="GO" id="GO:0006635">
    <property type="term" value="P:fatty acid beta-oxidation"/>
    <property type="evidence" value="ECO:0007669"/>
    <property type="project" value="TreeGrafter"/>
</dbReference>
<dbReference type="GO" id="GO:0016509">
    <property type="term" value="F:long-chain (3S)-3-hydroxyacyl-CoA dehydrogenase (NAD+) activity"/>
    <property type="evidence" value="ECO:0007669"/>
    <property type="project" value="TreeGrafter"/>
</dbReference>
<organism evidence="5">
    <name type="scientific">marine metagenome</name>
    <dbReference type="NCBI Taxonomy" id="408172"/>
    <lineage>
        <taxon>unclassified sequences</taxon>
        <taxon>metagenomes</taxon>
        <taxon>ecological metagenomes</taxon>
    </lineage>
</organism>
<protein>
    <recommendedName>
        <fullName evidence="4">3-hydroxyacyl-CoA dehydrogenase C-terminal domain-containing protein</fullName>
    </recommendedName>
</protein>
<dbReference type="PANTHER" id="PTHR43612:SF3">
    <property type="entry name" value="TRIFUNCTIONAL ENZYME SUBUNIT ALPHA, MITOCHONDRIAL"/>
    <property type="match status" value="1"/>
</dbReference>
<sequence length="546" mass="61586">NVFKVPKTGVFGLIDVVGLDLMPFVVKSLLQNIPKDDYYHSVHETPEIFKFMLENKMIGRKGDGGFYKLIDVENNKIKHSLDLKTRKYSISAKPKIINKNLQKFLDQEDKFSKYAWNVLSEVLFYVLSIAEEISLDINSIDEAMKNGFGWQLGPFEIIDKIGISFLEKKLNNSKKNIPNLLKYIGENKFYQLEADQIKYFDFVSKNYTNLKRSDGILLLSDIKKTYDPIKRISTASLWDIGDQITVFEIHSKSNTIDMATMEFLYQSIDIVASSYKAMIIYNEGDFFSAGANLGEALFLGNIGLDTEVEKNILIKGQEVFSKLKYSKFPVIAAPFNLALGGGCEIILHSNYVQAHVESYIGLTEAALGILPAWGGCKELLSRFSSNNSIPKGPMPAVIKTFELIGMAKVSTSAQEAKKFGYLKDSDGITMNRNRLLFDAKMKAIEMSKNYKIPEKKIYCLPGKTAVAAIKLTLENMQSSGAISQYDKFIGEKIAYVLSGGDTDITKEVIEENILKLEKDAIYNLMKENLTIERLEHILETGKYLRN</sequence>
<dbReference type="Pfam" id="PF00725">
    <property type="entry name" value="3HCDH"/>
    <property type="match status" value="1"/>
</dbReference>
<dbReference type="Pfam" id="PF00378">
    <property type="entry name" value="ECH_1"/>
    <property type="match status" value="1"/>
</dbReference>
<dbReference type="InterPro" id="IPR029045">
    <property type="entry name" value="ClpP/crotonase-like_dom_sf"/>
</dbReference>
<evidence type="ECO:0000313" key="5">
    <source>
        <dbReference type="EMBL" id="SVB52560.1"/>
    </source>
</evidence>
<name>A0A382EPA8_9ZZZZ</name>
<keyword evidence="3" id="KW-0511">Multifunctional enzyme</keyword>
<accession>A0A382EPA8</accession>
<dbReference type="AlphaFoldDB" id="A0A382EPA8"/>
<comment type="similarity">
    <text evidence="1">In the central section; belongs to the 3-hydroxyacyl-CoA dehydrogenase family.</text>
</comment>
<proteinExistence type="inferred from homology"/>
<dbReference type="Gene3D" id="3.90.226.10">
    <property type="entry name" value="2-enoyl-CoA Hydratase, Chain A, domain 1"/>
    <property type="match status" value="1"/>
</dbReference>
<dbReference type="InterPro" id="IPR008927">
    <property type="entry name" value="6-PGluconate_DH-like_C_sf"/>
</dbReference>
<reference evidence="5" key="1">
    <citation type="submission" date="2018-05" db="EMBL/GenBank/DDBJ databases">
        <authorList>
            <person name="Lanie J.A."/>
            <person name="Ng W.-L."/>
            <person name="Kazmierczak K.M."/>
            <person name="Andrzejewski T.M."/>
            <person name="Davidsen T.M."/>
            <person name="Wayne K.J."/>
            <person name="Tettelin H."/>
            <person name="Glass J.I."/>
            <person name="Rusch D."/>
            <person name="Podicherti R."/>
            <person name="Tsui H.-C.T."/>
            <person name="Winkler M.E."/>
        </authorList>
    </citation>
    <scope>NUCLEOTIDE SEQUENCE</scope>
</reference>
<gene>
    <name evidence="5" type="ORF">METZ01_LOCUS205414</name>
</gene>
<dbReference type="SUPFAM" id="SSF48179">
    <property type="entry name" value="6-phosphogluconate dehydrogenase C-terminal domain-like"/>
    <property type="match status" value="2"/>
</dbReference>
<dbReference type="InterPro" id="IPR006108">
    <property type="entry name" value="3HC_DH_C"/>
</dbReference>
<keyword evidence="2" id="KW-0456">Lyase</keyword>
<evidence type="ECO:0000256" key="3">
    <source>
        <dbReference type="ARBA" id="ARBA00023268"/>
    </source>
</evidence>
<dbReference type="EMBL" id="UINC01045602">
    <property type="protein sequence ID" value="SVB52560.1"/>
    <property type="molecule type" value="Genomic_DNA"/>
</dbReference>
<dbReference type="SUPFAM" id="SSF52096">
    <property type="entry name" value="ClpP/crotonase"/>
    <property type="match status" value="1"/>
</dbReference>
<feature type="non-terminal residue" evidence="5">
    <location>
        <position position="1"/>
    </location>
</feature>
<dbReference type="InterPro" id="IPR050136">
    <property type="entry name" value="FA_oxidation_alpha_subunit"/>
</dbReference>
<dbReference type="GO" id="GO:0004300">
    <property type="term" value="F:enoyl-CoA hydratase activity"/>
    <property type="evidence" value="ECO:0007669"/>
    <property type="project" value="TreeGrafter"/>
</dbReference>
<feature type="domain" description="3-hydroxyacyl-CoA dehydrogenase C-terminal" evidence="4">
    <location>
        <begin position="120"/>
        <end position="173"/>
    </location>
</feature>
<evidence type="ECO:0000259" key="4">
    <source>
        <dbReference type="Pfam" id="PF00725"/>
    </source>
</evidence>
<evidence type="ECO:0000256" key="2">
    <source>
        <dbReference type="ARBA" id="ARBA00023239"/>
    </source>
</evidence>
<dbReference type="PANTHER" id="PTHR43612">
    <property type="entry name" value="TRIFUNCTIONAL ENZYME SUBUNIT ALPHA"/>
    <property type="match status" value="1"/>
</dbReference>